<dbReference type="InterPro" id="IPR029039">
    <property type="entry name" value="Flavoprotein-like_sf"/>
</dbReference>
<comment type="caution">
    <text evidence="6">The sequence shown here is derived from an EMBL/GenBank/DDBJ whole genome shotgun (WGS) entry which is preliminary data.</text>
</comment>
<evidence type="ECO:0000313" key="7">
    <source>
        <dbReference type="Proteomes" id="UP000597459"/>
    </source>
</evidence>
<dbReference type="AlphaFoldDB" id="A0A967B4R3"/>
<dbReference type="Proteomes" id="UP000597459">
    <property type="component" value="Unassembled WGS sequence"/>
</dbReference>
<dbReference type="Pfam" id="PF03358">
    <property type="entry name" value="FMN_red"/>
    <property type="match status" value="1"/>
</dbReference>
<evidence type="ECO:0000256" key="3">
    <source>
        <dbReference type="ARBA" id="ARBA00022643"/>
    </source>
</evidence>
<evidence type="ECO:0000313" key="6">
    <source>
        <dbReference type="EMBL" id="NHO52399.1"/>
    </source>
</evidence>
<evidence type="ECO:0000259" key="5">
    <source>
        <dbReference type="Pfam" id="PF03358"/>
    </source>
</evidence>
<dbReference type="SUPFAM" id="SSF52218">
    <property type="entry name" value="Flavoproteins"/>
    <property type="match status" value="1"/>
</dbReference>
<comment type="similarity">
    <text evidence="1">Belongs to the SsuE family.</text>
</comment>
<organism evidence="6 7">
    <name type="scientific">Acetobacter estunensis</name>
    <dbReference type="NCBI Taxonomy" id="104097"/>
    <lineage>
        <taxon>Bacteria</taxon>
        <taxon>Pseudomonadati</taxon>
        <taxon>Pseudomonadota</taxon>
        <taxon>Alphaproteobacteria</taxon>
        <taxon>Acetobacterales</taxon>
        <taxon>Acetobacteraceae</taxon>
        <taxon>Acetobacter</taxon>
    </lineage>
</organism>
<feature type="domain" description="NADPH-dependent FMN reductase-like" evidence="5">
    <location>
        <begin position="1"/>
        <end position="139"/>
    </location>
</feature>
<protein>
    <submittedName>
        <fullName evidence="6">NADPH-dependent oxidoreductase</fullName>
    </submittedName>
</protein>
<evidence type="ECO:0000256" key="4">
    <source>
        <dbReference type="ARBA" id="ARBA00023002"/>
    </source>
</evidence>
<evidence type="ECO:0000256" key="1">
    <source>
        <dbReference type="ARBA" id="ARBA00005990"/>
    </source>
</evidence>
<dbReference type="PANTHER" id="PTHR43408:SF1">
    <property type="entry name" value="FMN REDUCTASE (NADPH)"/>
    <property type="match status" value="1"/>
</dbReference>
<accession>A0A967B4R3</accession>
<dbReference type="PANTHER" id="PTHR43408">
    <property type="entry name" value="FMN REDUCTASE (NADPH)"/>
    <property type="match status" value="1"/>
</dbReference>
<dbReference type="InterPro" id="IPR005025">
    <property type="entry name" value="FMN_Rdtase-like_dom"/>
</dbReference>
<sequence>MKITMLCGNPSAGGRTTALGMEVARALASLLGAQEPSAPIELAEHTQGLFSWGHEELAAVVREVAESDFIVIATPTYKASFTGLLKSFLDQYGAGSLRNRVVLPVFTGGSAAHSLAPDYTLRPLLAELGASVPGSSLYVMTSELERQSEIVADYIEVNRYVLLGAAHGVSLARQGVEG</sequence>
<reference evidence="6" key="1">
    <citation type="submission" date="2019-11" db="EMBL/GenBank/DDBJ databases">
        <title>Description of new Acetobacter species.</title>
        <authorList>
            <person name="Cleenwerck I."/>
            <person name="Sombolestani A.S."/>
        </authorList>
    </citation>
    <scope>NUCLEOTIDE SEQUENCE</scope>
    <source>
        <strain evidence="6">LMG 1626</strain>
    </source>
</reference>
<evidence type="ECO:0000256" key="2">
    <source>
        <dbReference type="ARBA" id="ARBA00022630"/>
    </source>
</evidence>
<keyword evidence="3" id="KW-0288">FMN</keyword>
<dbReference type="EMBL" id="WOTH01000001">
    <property type="protein sequence ID" value="NHO52399.1"/>
    <property type="molecule type" value="Genomic_DNA"/>
</dbReference>
<gene>
    <name evidence="6" type="ORF">GOB87_00250</name>
</gene>
<dbReference type="GO" id="GO:0016491">
    <property type="term" value="F:oxidoreductase activity"/>
    <property type="evidence" value="ECO:0007669"/>
    <property type="project" value="UniProtKB-KW"/>
</dbReference>
<keyword evidence="4" id="KW-0560">Oxidoreductase</keyword>
<proteinExistence type="inferred from homology"/>
<dbReference type="InterPro" id="IPR051814">
    <property type="entry name" value="NAD(P)H-dep_FMN_reductase"/>
</dbReference>
<keyword evidence="7" id="KW-1185">Reference proteome</keyword>
<dbReference type="RefSeq" id="WP_166312542.1">
    <property type="nucleotide sequence ID" value="NZ_WOTH01000001.1"/>
</dbReference>
<name>A0A967B4R3_9PROT</name>
<dbReference type="Gene3D" id="3.40.50.360">
    <property type="match status" value="1"/>
</dbReference>
<keyword evidence="2" id="KW-0285">Flavoprotein</keyword>